<evidence type="ECO:0000256" key="5">
    <source>
        <dbReference type="SAM" id="SignalP"/>
    </source>
</evidence>
<keyword evidence="5" id="KW-0732">Signal</keyword>
<dbReference type="Proteomes" id="UP000076738">
    <property type="component" value="Unassembled WGS sequence"/>
</dbReference>
<protein>
    <submittedName>
        <fullName evidence="7">Acid protease</fullName>
    </submittedName>
</protein>
<organism evidence="7 8">
    <name type="scientific">Calocera viscosa (strain TUFC12733)</name>
    <dbReference type="NCBI Taxonomy" id="1330018"/>
    <lineage>
        <taxon>Eukaryota</taxon>
        <taxon>Fungi</taxon>
        <taxon>Dikarya</taxon>
        <taxon>Basidiomycota</taxon>
        <taxon>Agaricomycotina</taxon>
        <taxon>Dacrymycetes</taxon>
        <taxon>Dacrymycetales</taxon>
        <taxon>Dacrymycetaceae</taxon>
        <taxon>Calocera</taxon>
    </lineage>
</organism>
<dbReference type="PRINTS" id="PR00792">
    <property type="entry name" value="PEPSIN"/>
</dbReference>
<dbReference type="Pfam" id="PF00026">
    <property type="entry name" value="Asp"/>
    <property type="match status" value="1"/>
</dbReference>
<evidence type="ECO:0000313" key="8">
    <source>
        <dbReference type="Proteomes" id="UP000076738"/>
    </source>
</evidence>
<evidence type="ECO:0000256" key="1">
    <source>
        <dbReference type="ARBA" id="ARBA00007447"/>
    </source>
</evidence>
<dbReference type="InterPro" id="IPR034164">
    <property type="entry name" value="Pepsin-like_dom"/>
</dbReference>
<name>A0A167PM65_CALVF</name>
<dbReference type="PANTHER" id="PTHR47966">
    <property type="entry name" value="BETA-SITE APP-CLEAVING ENZYME, ISOFORM A-RELATED"/>
    <property type="match status" value="1"/>
</dbReference>
<evidence type="ECO:0000256" key="3">
    <source>
        <dbReference type="PIRSR" id="PIRSR601461-1"/>
    </source>
</evidence>
<keyword evidence="8" id="KW-1185">Reference proteome</keyword>
<dbReference type="PROSITE" id="PS51767">
    <property type="entry name" value="PEPTIDASE_A1"/>
    <property type="match status" value="1"/>
</dbReference>
<evidence type="ECO:0000259" key="6">
    <source>
        <dbReference type="PROSITE" id="PS51767"/>
    </source>
</evidence>
<dbReference type="GO" id="GO:0006508">
    <property type="term" value="P:proteolysis"/>
    <property type="evidence" value="ECO:0007669"/>
    <property type="project" value="UniProtKB-KW"/>
</dbReference>
<keyword evidence="4 7" id="KW-0645">Protease</keyword>
<proteinExistence type="inferred from homology"/>
<dbReference type="OrthoDB" id="2747330at2759"/>
<dbReference type="EMBL" id="KV417274">
    <property type="protein sequence ID" value="KZO98941.1"/>
    <property type="molecule type" value="Genomic_DNA"/>
</dbReference>
<feature type="domain" description="Peptidase A1" evidence="6">
    <location>
        <begin position="119"/>
        <end position="429"/>
    </location>
</feature>
<dbReference type="Gene3D" id="2.40.70.10">
    <property type="entry name" value="Acid Proteases"/>
    <property type="match status" value="2"/>
</dbReference>
<reference evidence="7 8" key="1">
    <citation type="journal article" date="2016" name="Mol. Biol. Evol.">
        <title>Comparative Genomics of Early-Diverging Mushroom-Forming Fungi Provides Insights into the Origins of Lignocellulose Decay Capabilities.</title>
        <authorList>
            <person name="Nagy L.G."/>
            <person name="Riley R."/>
            <person name="Tritt A."/>
            <person name="Adam C."/>
            <person name="Daum C."/>
            <person name="Floudas D."/>
            <person name="Sun H."/>
            <person name="Yadav J.S."/>
            <person name="Pangilinan J."/>
            <person name="Larsson K.H."/>
            <person name="Matsuura K."/>
            <person name="Barry K."/>
            <person name="Labutti K."/>
            <person name="Kuo R."/>
            <person name="Ohm R.A."/>
            <person name="Bhattacharya S.S."/>
            <person name="Shirouzu T."/>
            <person name="Yoshinaga Y."/>
            <person name="Martin F.M."/>
            <person name="Grigoriev I.V."/>
            <person name="Hibbett D.S."/>
        </authorList>
    </citation>
    <scope>NUCLEOTIDE SEQUENCE [LARGE SCALE GENOMIC DNA]</scope>
    <source>
        <strain evidence="7 8">TUFC12733</strain>
    </source>
</reference>
<gene>
    <name evidence="7" type="ORF">CALVIDRAFT_428310</name>
</gene>
<feature type="signal peptide" evidence="5">
    <location>
        <begin position="1"/>
        <end position="20"/>
    </location>
</feature>
<dbReference type="CDD" id="cd05471">
    <property type="entry name" value="pepsin_like"/>
    <property type="match status" value="1"/>
</dbReference>
<keyword evidence="2 4" id="KW-0064">Aspartyl protease</keyword>
<dbReference type="InterPro" id="IPR001969">
    <property type="entry name" value="Aspartic_peptidase_AS"/>
</dbReference>
<keyword evidence="4" id="KW-0378">Hydrolase</keyword>
<dbReference type="InterPro" id="IPR033121">
    <property type="entry name" value="PEPTIDASE_A1"/>
</dbReference>
<dbReference type="InterPro" id="IPR001461">
    <property type="entry name" value="Aspartic_peptidase_A1"/>
</dbReference>
<accession>A0A167PM65</accession>
<dbReference type="SUPFAM" id="SSF50630">
    <property type="entry name" value="Acid proteases"/>
    <property type="match status" value="1"/>
</dbReference>
<dbReference type="AlphaFoldDB" id="A0A167PM65"/>
<feature type="chain" id="PRO_5007891221" evidence="5">
    <location>
        <begin position="21"/>
        <end position="434"/>
    </location>
</feature>
<comment type="similarity">
    <text evidence="1 4">Belongs to the peptidase A1 family.</text>
</comment>
<dbReference type="InterPro" id="IPR021109">
    <property type="entry name" value="Peptidase_aspartic_dom_sf"/>
</dbReference>
<dbReference type="PANTHER" id="PTHR47966:SF51">
    <property type="entry name" value="BETA-SITE APP-CLEAVING ENZYME, ISOFORM A-RELATED"/>
    <property type="match status" value="1"/>
</dbReference>
<evidence type="ECO:0000313" key="7">
    <source>
        <dbReference type="EMBL" id="KZO98941.1"/>
    </source>
</evidence>
<dbReference type="PROSITE" id="PS00141">
    <property type="entry name" value="ASP_PROTEASE"/>
    <property type="match status" value="1"/>
</dbReference>
<evidence type="ECO:0000256" key="2">
    <source>
        <dbReference type="ARBA" id="ARBA00022750"/>
    </source>
</evidence>
<evidence type="ECO:0000256" key="4">
    <source>
        <dbReference type="RuleBase" id="RU000454"/>
    </source>
</evidence>
<dbReference type="GO" id="GO:0004190">
    <property type="term" value="F:aspartic-type endopeptidase activity"/>
    <property type="evidence" value="ECO:0007669"/>
    <property type="project" value="UniProtKB-KW"/>
</dbReference>
<feature type="active site" evidence="3">
    <location>
        <position position="137"/>
    </location>
</feature>
<sequence length="434" mass="45807">MSAGFALALCAIFGFPSALAASIPLSHRPSTREASSRSTTDNTPAVFVADYAQRESWGILAKYQQVDVLLQGANLSPSTVNTPGGMVGSDFNTQFPAATSQQTLPLAAVSSASGSILSYRAAIEIGTPPQHLDLILDTGVADSWVATSCSDCDVDQFDSSQSNTYRGSSSDFREAYGDGYVWGKFGQDNISAAGFTASPQSFGAVNAMDVVNVPYAISGVLGFAFGTVSPSKTPPFFETLMQQASLPFPVFSLALGRGGDADDSELCLGCVNDRKYNGNLTWLPLVSHTYWTVALSGLEVGDINSMTTSLLAVFDTGSNQIHLPMAVARAFYAAIPGSQPASAYGDGFWTFPCDSRLDIMFMFTGQGFNLDPRDFNLGKVSASSTECVGAVLGLKGRDLPDNFAVIGTAFLKSWYIVFDYSTGGRVGLGSRPTA</sequence>
<feature type="active site" evidence="3">
    <location>
        <position position="315"/>
    </location>
</feature>